<dbReference type="Gene3D" id="3.30.1490.480">
    <property type="entry name" value="Endolytic murein transglycosylase"/>
    <property type="match status" value="1"/>
</dbReference>
<name>A0A3A9ARM7_9FIRM</name>
<organism evidence="2 3">
    <name type="scientific">Parablautia intestinalis</name>
    <dbReference type="NCBI Taxonomy" id="2320100"/>
    <lineage>
        <taxon>Bacteria</taxon>
        <taxon>Bacillati</taxon>
        <taxon>Bacillota</taxon>
        <taxon>Clostridia</taxon>
        <taxon>Lachnospirales</taxon>
        <taxon>Lachnospiraceae</taxon>
        <taxon>Parablautia</taxon>
    </lineage>
</organism>
<dbReference type="RefSeq" id="WP_120466636.1">
    <property type="nucleotide sequence ID" value="NZ_RAYQ01000002.1"/>
</dbReference>
<protein>
    <recommendedName>
        <fullName evidence="4">Endolytic transglycosylase MltG</fullName>
    </recommendedName>
</protein>
<feature type="region of interest" description="Disordered" evidence="1">
    <location>
        <begin position="49"/>
        <end position="203"/>
    </location>
</feature>
<reference evidence="2 3" key="1">
    <citation type="submission" date="2018-09" db="EMBL/GenBank/DDBJ databases">
        <title>Murine metabolic-syndrome-specific gut microbial biobank.</title>
        <authorList>
            <person name="Liu C."/>
        </authorList>
    </citation>
    <scope>NUCLEOTIDE SEQUENCE [LARGE SCALE GENOMIC DNA]</scope>
    <source>
        <strain evidence="2 3">0.1xD8-82</strain>
    </source>
</reference>
<gene>
    <name evidence="2" type="ORF">D7V94_03015</name>
</gene>
<sequence length="264" mass="27925">MMNLKYYLRGLGTGIVVTALIMGIAASGKKQALTDDEIRERARELGMVEESNVLADTAAGQSANAAEKETDKSNTSEASAPPEKTARPEGTPEKTPSEKNDEASAKASAQKTAEPSPVKTPEPKEKTPAPSTKEMTEQEPPLTLTEGEENTAEDAEAIPSPSDPGAENAQTASPVQTPEQTPAPADETPKAEAALQSGNIQVNSGESSYTVSVKLQEAGLVSSASEFDRYLYQNGYDKRIRTGVFEIPAGADAEEIAKIITRTE</sequence>
<evidence type="ECO:0000313" key="3">
    <source>
        <dbReference type="Proteomes" id="UP000280696"/>
    </source>
</evidence>
<comment type="caution">
    <text evidence="2">The sequence shown here is derived from an EMBL/GenBank/DDBJ whole genome shotgun (WGS) entry which is preliminary data.</text>
</comment>
<dbReference type="Proteomes" id="UP000280696">
    <property type="component" value="Unassembled WGS sequence"/>
</dbReference>
<feature type="compositionally biased region" description="Polar residues" evidence="1">
    <location>
        <begin position="168"/>
        <end position="180"/>
    </location>
</feature>
<feature type="compositionally biased region" description="Basic and acidic residues" evidence="1">
    <location>
        <begin position="84"/>
        <end position="104"/>
    </location>
</feature>
<feature type="compositionally biased region" description="Acidic residues" evidence="1">
    <location>
        <begin position="146"/>
        <end position="156"/>
    </location>
</feature>
<dbReference type="OrthoDB" id="9792479at2"/>
<evidence type="ECO:0000313" key="2">
    <source>
        <dbReference type="EMBL" id="RKI93674.1"/>
    </source>
</evidence>
<dbReference type="EMBL" id="RAYQ01000002">
    <property type="protein sequence ID" value="RKI93674.1"/>
    <property type="molecule type" value="Genomic_DNA"/>
</dbReference>
<keyword evidence="3" id="KW-1185">Reference proteome</keyword>
<evidence type="ECO:0000256" key="1">
    <source>
        <dbReference type="SAM" id="MobiDB-lite"/>
    </source>
</evidence>
<evidence type="ECO:0008006" key="4">
    <source>
        <dbReference type="Google" id="ProtNLM"/>
    </source>
</evidence>
<proteinExistence type="predicted"/>
<accession>A0A3A9ARM7</accession>
<dbReference type="AlphaFoldDB" id="A0A3A9ARM7"/>